<dbReference type="EMBL" id="QKZI01000005">
    <property type="protein sequence ID" value="PZX03896.1"/>
    <property type="molecule type" value="Genomic_DNA"/>
</dbReference>
<dbReference type="SUPFAM" id="SSF54909">
    <property type="entry name" value="Dimeric alpha+beta barrel"/>
    <property type="match status" value="1"/>
</dbReference>
<gene>
    <name evidence="2" type="ORF">C7437_10593</name>
</gene>
<dbReference type="Pfam" id="PF03992">
    <property type="entry name" value="ABM"/>
    <property type="match status" value="1"/>
</dbReference>
<evidence type="ECO:0000313" key="3">
    <source>
        <dbReference type="Proteomes" id="UP000248646"/>
    </source>
</evidence>
<evidence type="ECO:0000259" key="1">
    <source>
        <dbReference type="PROSITE" id="PS51725"/>
    </source>
</evidence>
<reference evidence="2 3" key="1">
    <citation type="submission" date="2018-06" db="EMBL/GenBank/DDBJ databases">
        <title>Genomic Encyclopedia of Type Strains, Phase IV (KMG-IV): sequencing the most valuable type-strain genomes for metagenomic binning, comparative biology and taxonomic classification.</title>
        <authorList>
            <person name="Goeker M."/>
        </authorList>
    </citation>
    <scope>NUCLEOTIDE SEQUENCE [LARGE SCALE GENOMIC DNA]</scope>
    <source>
        <strain evidence="2 3">DSM 5</strain>
    </source>
</reference>
<dbReference type="InterPro" id="IPR011008">
    <property type="entry name" value="Dimeric_a/b-barrel"/>
</dbReference>
<evidence type="ECO:0000313" key="2">
    <source>
        <dbReference type="EMBL" id="PZX03896.1"/>
    </source>
</evidence>
<dbReference type="PANTHER" id="PTHR34474">
    <property type="entry name" value="SIGNAL TRANSDUCTION PROTEIN TRAP"/>
    <property type="match status" value="1"/>
</dbReference>
<dbReference type="InterPro" id="IPR007138">
    <property type="entry name" value="ABM_dom"/>
</dbReference>
<protein>
    <submittedName>
        <fullName evidence="2">Heme oxygenase (Staphylobilin-producing)</fullName>
    </submittedName>
</protein>
<dbReference type="PROSITE" id="PS51725">
    <property type="entry name" value="ABM"/>
    <property type="match status" value="1"/>
</dbReference>
<name>A0A2W7MKC3_9BACI</name>
<sequence length="131" mass="15334">MYTSGIAPYFYYFIFEKGLEIMFVQIRKWTLTEGNSDKIIERFGKKPDQGPSLLEKQMGFIGRELLVKNVRRGEEEVVMIVRWDSEEAWKNWEKSPEHIAGHKAKIKEHGGKPPKPEYVLSMEHGNYTVVE</sequence>
<dbReference type="Gene3D" id="3.30.70.100">
    <property type="match status" value="1"/>
</dbReference>
<organism evidence="2 3">
    <name type="scientific">Psychrobacillus insolitus</name>
    <dbReference type="NCBI Taxonomy" id="1461"/>
    <lineage>
        <taxon>Bacteria</taxon>
        <taxon>Bacillati</taxon>
        <taxon>Bacillota</taxon>
        <taxon>Bacilli</taxon>
        <taxon>Bacillales</taxon>
        <taxon>Bacillaceae</taxon>
        <taxon>Psychrobacillus</taxon>
    </lineage>
</organism>
<dbReference type="AlphaFoldDB" id="A0A2W7MKC3"/>
<dbReference type="Proteomes" id="UP000248646">
    <property type="component" value="Unassembled WGS sequence"/>
</dbReference>
<comment type="caution">
    <text evidence="2">The sequence shown here is derived from an EMBL/GenBank/DDBJ whole genome shotgun (WGS) entry which is preliminary data.</text>
</comment>
<keyword evidence="3" id="KW-1185">Reference proteome</keyword>
<feature type="domain" description="ABM" evidence="1">
    <location>
        <begin position="23"/>
        <end position="118"/>
    </location>
</feature>
<accession>A0A2W7MKC3</accession>
<dbReference type="PANTHER" id="PTHR34474:SF1">
    <property type="entry name" value="HEME-DEGRADING MONOOXYGENASE HMOA"/>
    <property type="match status" value="1"/>
</dbReference>
<proteinExistence type="predicted"/>
<dbReference type="InterPro" id="IPR050404">
    <property type="entry name" value="Heme-degrading_MO"/>
</dbReference>